<dbReference type="SUPFAM" id="SSF56574">
    <property type="entry name" value="Serpins"/>
    <property type="match status" value="1"/>
</dbReference>
<sequence>MDFCMHLASEVIINEIKENPNNNFVMSPLSLYCLLNMLNFLESENVADINEKSSRIVRLATMNEEPSRTEENLCNKLQIFQNGPPIPYICLGKRCQELSFLGFKILKLLSEQLSIFSIYTFLPVKLDGLQELVQNFNSDQSMLIEKNLKLQVVKLSTIKRGGYRSCCCLCSYNGWRCKTTLPLL</sequence>
<protein>
    <recommendedName>
        <fullName evidence="2">Serpin domain-containing protein</fullName>
    </recommendedName>
</protein>
<reference evidence="1" key="1">
    <citation type="submission" date="2019-03" db="EMBL/GenBank/DDBJ databases">
        <authorList>
            <person name="Mank J."/>
            <person name="Almeida P."/>
        </authorList>
    </citation>
    <scope>NUCLEOTIDE SEQUENCE</scope>
    <source>
        <strain evidence="1">78183</strain>
    </source>
</reference>
<dbReference type="InterPro" id="IPR036186">
    <property type="entry name" value="Serpin_sf"/>
</dbReference>
<name>A0A6N2LZG2_SALVM</name>
<organism evidence="1">
    <name type="scientific">Salix viminalis</name>
    <name type="common">Common osier</name>
    <name type="synonym">Basket willow</name>
    <dbReference type="NCBI Taxonomy" id="40686"/>
    <lineage>
        <taxon>Eukaryota</taxon>
        <taxon>Viridiplantae</taxon>
        <taxon>Streptophyta</taxon>
        <taxon>Embryophyta</taxon>
        <taxon>Tracheophyta</taxon>
        <taxon>Spermatophyta</taxon>
        <taxon>Magnoliopsida</taxon>
        <taxon>eudicotyledons</taxon>
        <taxon>Gunneridae</taxon>
        <taxon>Pentapetalae</taxon>
        <taxon>rosids</taxon>
        <taxon>fabids</taxon>
        <taxon>Malpighiales</taxon>
        <taxon>Salicaceae</taxon>
        <taxon>Saliceae</taxon>
        <taxon>Salix</taxon>
    </lineage>
</organism>
<accession>A0A6N2LZG2</accession>
<evidence type="ECO:0000313" key="1">
    <source>
        <dbReference type="EMBL" id="VFU46865.1"/>
    </source>
</evidence>
<evidence type="ECO:0008006" key="2">
    <source>
        <dbReference type="Google" id="ProtNLM"/>
    </source>
</evidence>
<gene>
    <name evidence="1" type="ORF">SVIM_LOCUS298855</name>
</gene>
<dbReference type="EMBL" id="CAADRP010001652">
    <property type="protein sequence ID" value="VFU46865.1"/>
    <property type="molecule type" value="Genomic_DNA"/>
</dbReference>
<proteinExistence type="predicted"/>
<dbReference type="AlphaFoldDB" id="A0A6N2LZG2"/>